<dbReference type="AlphaFoldDB" id="A0A8J3L9V7"/>
<dbReference type="Proteomes" id="UP000630887">
    <property type="component" value="Unassembled WGS sequence"/>
</dbReference>
<comment type="caution">
    <text evidence="2">The sequence shown here is derived from an EMBL/GenBank/DDBJ whole genome shotgun (WGS) entry which is preliminary data.</text>
</comment>
<keyword evidence="1" id="KW-1133">Transmembrane helix</keyword>
<keyword evidence="3" id="KW-1185">Reference proteome</keyword>
<dbReference type="EMBL" id="BONI01000055">
    <property type="protein sequence ID" value="GIG08910.1"/>
    <property type="molecule type" value="Genomic_DNA"/>
</dbReference>
<evidence type="ECO:0000313" key="2">
    <source>
        <dbReference type="EMBL" id="GIG08910.1"/>
    </source>
</evidence>
<feature type="transmembrane region" description="Helical" evidence="1">
    <location>
        <begin position="32"/>
        <end position="52"/>
    </location>
</feature>
<evidence type="ECO:0000256" key="1">
    <source>
        <dbReference type="SAM" id="Phobius"/>
    </source>
</evidence>
<evidence type="ECO:0000313" key="3">
    <source>
        <dbReference type="Proteomes" id="UP000630887"/>
    </source>
</evidence>
<organism evidence="2 3">
    <name type="scientific">Catellatospora coxensis</name>
    <dbReference type="NCBI Taxonomy" id="310354"/>
    <lineage>
        <taxon>Bacteria</taxon>
        <taxon>Bacillati</taxon>
        <taxon>Actinomycetota</taxon>
        <taxon>Actinomycetes</taxon>
        <taxon>Micromonosporales</taxon>
        <taxon>Micromonosporaceae</taxon>
        <taxon>Catellatospora</taxon>
    </lineage>
</organism>
<name>A0A8J3L9V7_9ACTN</name>
<proteinExistence type="predicted"/>
<dbReference type="InterPro" id="IPR035168">
    <property type="entry name" value="DUF5317"/>
</dbReference>
<keyword evidence="1" id="KW-0812">Transmembrane</keyword>
<feature type="transmembrane region" description="Helical" evidence="1">
    <location>
        <begin position="150"/>
        <end position="175"/>
    </location>
</feature>
<sequence length="184" mass="19533">MPHLLFVLSPLVAAALAGLALRRVPWRLTRLRLRANALLWAAAAAAVIRYTAPGWVPEPIRHSHGLWLALLTWAIGTAWVAANLPTSPAGIRGGLCLMWTGFTLNSAAIAVNGGAMPFAAGAPAREAVGHVRLRPDHHLPWLADVIPVPMFARVVSVGDLILMAGIAFLLTAAMAGRDREGRVS</sequence>
<protein>
    <recommendedName>
        <fullName evidence="4">DUF5317 domain-containing protein</fullName>
    </recommendedName>
</protein>
<dbReference type="Pfam" id="PF17248">
    <property type="entry name" value="DUF5317"/>
    <property type="match status" value="1"/>
</dbReference>
<accession>A0A8J3L9V7</accession>
<evidence type="ECO:0008006" key="4">
    <source>
        <dbReference type="Google" id="ProtNLM"/>
    </source>
</evidence>
<gene>
    <name evidence="2" type="ORF">Cco03nite_56100</name>
</gene>
<feature type="transmembrane region" description="Helical" evidence="1">
    <location>
        <begin position="64"/>
        <end position="82"/>
    </location>
</feature>
<dbReference type="RefSeq" id="WP_203695319.1">
    <property type="nucleotide sequence ID" value="NZ_BAAALC010000035.1"/>
</dbReference>
<keyword evidence="1" id="KW-0472">Membrane</keyword>
<reference evidence="2 3" key="1">
    <citation type="submission" date="2021-01" db="EMBL/GenBank/DDBJ databases">
        <title>Whole genome shotgun sequence of Catellatospora coxensis NBRC 107359.</title>
        <authorList>
            <person name="Komaki H."/>
            <person name="Tamura T."/>
        </authorList>
    </citation>
    <scope>NUCLEOTIDE SEQUENCE [LARGE SCALE GENOMIC DNA]</scope>
    <source>
        <strain evidence="2 3">NBRC 107359</strain>
    </source>
</reference>